<dbReference type="RefSeq" id="WP_054292413.1">
    <property type="nucleotide sequence ID" value="NZ_CP012752.1"/>
</dbReference>
<dbReference type="AlphaFoldDB" id="A0A0N9I6I1"/>
<keyword evidence="1" id="KW-1133">Transmembrane helix</keyword>
<proteinExistence type="predicted"/>
<reference evidence="2 3" key="1">
    <citation type="submission" date="2015-07" db="EMBL/GenBank/DDBJ databases">
        <title>Genome sequencing of Kibdelosporangium phytohabitans.</title>
        <authorList>
            <person name="Qin S."/>
            <person name="Xing K."/>
        </authorList>
    </citation>
    <scope>NUCLEOTIDE SEQUENCE [LARGE SCALE GENOMIC DNA]</scope>
    <source>
        <strain evidence="2 3">KLBMP1111</strain>
    </source>
</reference>
<gene>
    <name evidence="2" type="ORF">AOZ06_29685</name>
</gene>
<evidence type="ECO:0000256" key="1">
    <source>
        <dbReference type="SAM" id="Phobius"/>
    </source>
</evidence>
<keyword evidence="1" id="KW-0472">Membrane</keyword>
<keyword evidence="3" id="KW-1185">Reference proteome</keyword>
<evidence type="ECO:0000313" key="3">
    <source>
        <dbReference type="Proteomes" id="UP000063699"/>
    </source>
</evidence>
<dbReference type="KEGG" id="kphy:AOZ06_29685"/>
<protein>
    <submittedName>
        <fullName evidence="2">Uncharacterized protein</fullName>
    </submittedName>
</protein>
<name>A0A0N9I6I1_9PSEU</name>
<feature type="transmembrane region" description="Helical" evidence="1">
    <location>
        <begin position="33"/>
        <end position="55"/>
    </location>
</feature>
<sequence length="92" mass="9614">MRARVAAASMVLAVVFAGLGVFFLNQDLGTADQIASVASFFVGLAALVLAIVSVVKARRTPPDAPRVTISRSKNIQTGNGSVMNVTEGPRDR</sequence>
<keyword evidence="1" id="KW-0812">Transmembrane</keyword>
<organism evidence="2 3">
    <name type="scientific">Kibdelosporangium phytohabitans</name>
    <dbReference type="NCBI Taxonomy" id="860235"/>
    <lineage>
        <taxon>Bacteria</taxon>
        <taxon>Bacillati</taxon>
        <taxon>Actinomycetota</taxon>
        <taxon>Actinomycetes</taxon>
        <taxon>Pseudonocardiales</taxon>
        <taxon>Pseudonocardiaceae</taxon>
        <taxon>Kibdelosporangium</taxon>
    </lineage>
</organism>
<accession>A0A0N9I6I1</accession>
<dbReference type="EMBL" id="CP012752">
    <property type="protein sequence ID" value="ALG10510.1"/>
    <property type="molecule type" value="Genomic_DNA"/>
</dbReference>
<dbReference type="Proteomes" id="UP000063699">
    <property type="component" value="Chromosome"/>
</dbReference>
<evidence type="ECO:0000313" key="2">
    <source>
        <dbReference type="EMBL" id="ALG10510.1"/>
    </source>
</evidence>